<keyword evidence="3" id="KW-1185">Reference proteome</keyword>
<evidence type="ECO:0000313" key="2">
    <source>
        <dbReference type="EMBL" id="RPD85627.1"/>
    </source>
</evidence>
<evidence type="ECO:0000259" key="1">
    <source>
        <dbReference type="Pfam" id="PF13622"/>
    </source>
</evidence>
<evidence type="ECO:0000313" key="3">
    <source>
        <dbReference type="Proteomes" id="UP000272412"/>
    </source>
</evidence>
<dbReference type="InterPro" id="IPR049449">
    <property type="entry name" value="TesB_ACOT8-like_N"/>
</dbReference>
<accession>A0A3N4MV35</accession>
<dbReference type="InterPro" id="IPR029069">
    <property type="entry name" value="HotDog_dom_sf"/>
</dbReference>
<gene>
    <name evidence="2" type="ORF">EGK74_09340</name>
</gene>
<protein>
    <submittedName>
        <fullName evidence="2">Thioesterase family protein</fullName>
    </submittedName>
</protein>
<comment type="caution">
    <text evidence="2">The sequence shown here is derived from an EMBL/GenBank/DDBJ whole genome shotgun (WGS) entry which is preliminary data.</text>
</comment>
<sequence length="235" mass="25514">MDLNQSFEVLKTRDGITVGADWFQGRSLFSGVTAALMLAKLQHILDKPRRLRSLTVNFIGPVNAAETVHLDARVLRVGKSVVQGEVHLTQDGEVLAVLLASFGEARQSKAVQTASKPAPAWQPPQNLPTQTDLGGLESAFLYYLDLRWSEGAQAFSGAERASFGAYTRFQNQQGDSTLANLVTLADGFPLLWRGLGSRRASPKRDGGDGGAGFFCGSANRPSLTEFFEYGLFEVF</sequence>
<dbReference type="InterPro" id="IPR042171">
    <property type="entry name" value="Acyl-CoA_hotdog"/>
</dbReference>
<feature type="domain" description="Acyl-CoA thioesterase-like N-terminal HotDog" evidence="1">
    <location>
        <begin position="21"/>
        <end position="103"/>
    </location>
</feature>
<dbReference type="Pfam" id="PF13622">
    <property type="entry name" value="4HBT_3"/>
    <property type="match status" value="1"/>
</dbReference>
<dbReference type="Gene3D" id="2.40.160.210">
    <property type="entry name" value="Acyl-CoA thioesterase, double hotdog domain"/>
    <property type="match status" value="1"/>
</dbReference>
<dbReference type="AlphaFoldDB" id="A0A3N4MV35"/>
<dbReference type="EMBL" id="RPFL01000026">
    <property type="protein sequence ID" value="RPD85627.1"/>
    <property type="molecule type" value="Genomic_DNA"/>
</dbReference>
<dbReference type="SUPFAM" id="SSF54637">
    <property type="entry name" value="Thioesterase/thiol ester dehydrase-isomerase"/>
    <property type="match status" value="1"/>
</dbReference>
<dbReference type="RefSeq" id="WP_123804617.1">
    <property type="nucleotide sequence ID" value="NZ_RPFL01000026.1"/>
</dbReference>
<proteinExistence type="predicted"/>
<name>A0A3N4MV35_9NEIS</name>
<organism evidence="2 3">
    <name type="scientific">Neisseria weixii</name>
    <dbReference type="NCBI Taxonomy" id="1853276"/>
    <lineage>
        <taxon>Bacteria</taxon>
        <taxon>Pseudomonadati</taxon>
        <taxon>Pseudomonadota</taxon>
        <taxon>Betaproteobacteria</taxon>
        <taxon>Neisseriales</taxon>
        <taxon>Neisseriaceae</taxon>
        <taxon>Neisseria</taxon>
    </lineage>
</organism>
<dbReference type="Proteomes" id="UP000272412">
    <property type="component" value="Unassembled WGS sequence"/>
</dbReference>
<reference evidence="2 3" key="1">
    <citation type="submission" date="2018-11" db="EMBL/GenBank/DDBJ databases">
        <title>Neisseria weixii sp. nov. isolated from the rectal contents of plateau pika (Ochotona cruzoniae).</title>
        <authorList>
            <person name="Zhang G."/>
        </authorList>
    </citation>
    <scope>NUCLEOTIDE SEQUENCE [LARGE SCALE GENOMIC DNA]</scope>
    <source>
        <strain evidence="2 3">10009</strain>
    </source>
</reference>
<dbReference type="OrthoDB" id="4370297at2"/>